<evidence type="ECO:0000259" key="2">
    <source>
        <dbReference type="PROSITE" id="PS50234"/>
    </source>
</evidence>
<keyword evidence="1" id="KW-1133">Transmembrane helix</keyword>
<evidence type="ECO:0000256" key="1">
    <source>
        <dbReference type="SAM" id="Phobius"/>
    </source>
</evidence>
<keyword evidence="1" id="KW-0812">Transmembrane</keyword>
<dbReference type="InterPro" id="IPR036465">
    <property type="entry name" value="vWFA_dom_sf"/>
</dbReference>
<organism evidence="3">
    <name type="scientific">candidate division CPR3 bacterium</name>
    <dbReference type="NCBI Taxonomy" id="2268181"/>
    <lineage>
        <taxon>Bacteria</taxon>
        <taxon>Bacteria division CPR3</taxon>
    </lineage>
</organism>
<feature type="domain" description="VWFA" evidence="2">
    <location>
        <begin position="144"/>
        <end position="330"/>
    </location>
</feature>
<dbReference type="EMBL" id="DRVY01000003">
    <property type="protein sequence ID" value="HHR91891.1"/>
    <property type="molecule type" value="Genomic_DNA"/>
</dbReference>
<feature type="transmembrane region" description="Helical" evidence="1">
    <location>
        <begin position="7"/>
        <end position="29"/>
    </location>
</feature>
<dbReference type="InterPro" id="IPR002035">
    <property type="entry name" value="VWF_A"/>
</dbReference>
<protein>
    <submittedName>
        <fullName evidence="3">VWA domain-containing protein</fullName>
    </submittedName>
</protein>
<proteinExistence type="predicted"/>
<reference evidence="3" key="1">
    <citation type="journal article" date="2020" name="mSystems">
        <title>Genome- and Community-Level Interaction Insights into Carbon Utilization and Element Cycling Functions of Hydrothermarchaeota in Hydrothermal Sediment.</title>
        <authorList>
            <person name="Zhou Z."/>
            <person name="Liu Y."/>
            <person name="Xu W."/>
            <person name="Pan J."/>
            <person name="Luo Z.H."/>
            <person name="Li M."/>
        </authorList>
    </citation>
    <scope>NUCLEOTIDE SEQUENCE [LARGE SCALE GENOMIC DNA]</scope>
    <source>
        <strain evidence="3">SpSt-1042</strain>
    </source>
</reference>
<name>A0A7C5USL1_UNCC3</name>
<accession>A0A7C5USL1</accession>
<dbReference type="PANTHER" id="PTHR10579:SF43">
    <property type="entry name" value="ZINC FINGER (C3HC4-TYPE RING FINGER) FAMILY PROTEIN"/>
    <property type="match status" value="1"/>
</dbReference>
<dbReference type="SUPFAM" id="SSF53300">
    <property type="entry name" value="vWA-like"/>
    <property type="match status" value="1"/>
</dbReference>
<sequence length="461" mass="51639">MKAQASLITKAVFIILAMVIVSFVSYQLFSFTFSSQKVKEHEELLLKANDILQTLISSYTCLAYKDLGKIENYPKEFSTQKIVDANKLNDFATRFFDVQPECARDFNVGYRIKVETFPINISAAKPGVIGDVFGKIFKLIDGKKVVFSLDVSGSMVDPAGKCDVDPNHINSKICCLKKFMYGFIDEMKPESKIAVNVFGTFNAYVKWVITPLTEIDDNRIKLKSYIEPLTPEDSTPMCVDLEEAFKLAITENAHAIVLLTDGNENVGCEQKSSVQVAQDYSSYKIPVYTVGFGSGANMQILEDVARITGGNAFYAETCEELISEEGIKNVSIPSYSWEFGNMNFSEEDALKEEARLSFPVIVASNSSTFLPGIIQIRVVSGDLEKLRGGIESSCLNNLDKTSYYEFSYPITIKSEEVCMQFKRGEVCQKLACKKYIEPKTIQPGKYYVTFRNLNNKLEVLV</sequence>
<dbReference type="AlphaFoldDB" id="A0A7C5USL1"/>
<dbReference type="PROSITE" id="PS50234">
    <property type="entry name" value="VWFA"/>
    <property type="match status" value="1"/>
</dbReference>
<dbReference type="Pfam" id="PF00092">
    <property type="entry name" value="VWA"/>
    <property type="match status" value="1"/>
</dbReference>
<dbReference type="InterPro" id="IPR051266">
    <property type="entry name" value="CLCR"/>
</dbReference>
<dbReference type="SMART" id="SM00327">
    <property type="entry name" value="VWA"/>
    <property type="match status" value="1"/>
</dbReference>
<keyword evidence="1" id="KW-0472">Membrane</keyword>
<dbReference type="Gene3D" id="3.40.50.410">
    <property type="entry name" value="von Willebrand factor, type A domain"/>
    <property type="match status" value="1"/>
</dbReference>
<evidence type="ECO:0000313" key="3">
    <source>
        <dbReference type="EMBL" id="HHR91891.1"/>
    </source>
</evidence>
<comment type="caution">
    <text evidence="3">The sequence shown here is derived from an EMBL/GenBank/DDBJ whole genome shotgun (WGS) entry which is preliminary data.</text>
</comment>
<dbReference type="PANTHER" id="PTHR10579">
    <property type="entry name" value="CALCIUM-ACTIVATED CHLORIDE CHANNEL REGULATOR"/>
    <property type="match status" value="1"/>
</dbReference>
<gene>
    <name evidence="3" type="ORF">ENL96_00040</name>
</gene>